<name>Q6BRY5_DEBHA</name>
<evidence type="ECO:0000256" key="2">
    <source>
        <dbReference type="SAM" id="Coils"/>
    </source>
</evidence>
<evidence type="ECO:0000256" key="1">
    <source>
        <dbReference type="ARBA" id="ARBA00005788"/>
    </source>
</evidence>
<dbReference type="VEuPathDB" id="FungiDB:DEHA2D12892g"/>
<keyword evidence="5" id="KW-1185">Reference proteome</keyword>
<dbReference type="SUPFAM" id="SSF58100">
    <property type="entry name" value="Bacterial hemolysins"/>
    <property type="match status" value="1"/>
</dbReference>
<gene>
    <name evidence="4" type="ordered locus">DEHA2D12892g</name>
</gene>
<dbReference type="Gene3D" id="1.20.5.170">
    <property type="match status" value="2"/>
</dbReference>
<dbReference type="Pfam" id="PF08593">
    <property type="entry name" value="Mug135_C"/>
    <property type="match status" value="1"/>
</dbReference>
<organism evidence="4 5">
    <name type="scientific">Debaryomyces hansenii (strain ATCC 36239 / CBS 767 / BCRC 21394 / JCM 1990 / NBRC 0083 / IGC 2968)</name>
    <name type="common">Yeast</name>
    <name type="synonym">Torulaspora hansenii</name>
    <dbReference type="NCBI Taxonomy" id="284592"/>
    <lineage>
        <taxon>Eukaryota</taxon>
        <taxon>Fungi</taxon>
        <taxon>Dikarya</taxon>
        <taxon>Ascomycota</taxon>
        <taxon>Saccharomycotina</taxon>
        <taxon>Pichiomycetes</taxon>
        <taxon>Debaryomycetaceae</taxon>
        <taxon>Debaryomyces</taxon>
    </lineage>
</organism>
<reference evidence="4 5" key="1">
    <citation type="journal article" date="2004" name="Nature">
        <title>Genome evolution in yeasts.</title>
        <authorList>
            <consortium name="Genolevures"/>
            <person name="Dujon B."/>
            <person name="Sherman D."/>
            <person name="Fischer G."/>
            <person name="Durrens P."/>
            <person name="Casaregola S."/>
            <person name="Lafontaine I."/>
            <person name="de Montigny J."/>
            <person name="Marck C."/>
            <person name="Neuveglise C."/>
            <person name="Talla E."/>
            <person name="Goffard N."/>
            <person name="Frangeul L."/>
            <person name="Aigle M."/>
            <person name="Anthouard V."/>
            <person name="Babour A."/>
            <person name="Barbe V."/>
            <person name="Barnay S."/>
            <person name="Blanchin S."/>
            <person name="Beckerich J.M."/>
            <person name="Beyne E."/>
            <person name="Bleykasten C."/>
            <person name="Boisrame A."/>
            <person name="Boyer J."/>
            <person name="Cattolico L."/>
            <person name="Confanioleri F."/>
            <person name="de Daruvar A."/>
            <person name="Despons L."/>
            <person name="Fabre E."/>
            <person name="Fairhead C."/>
            <person name="Ferry-Dumazet H."/>
            <person name="Groppi A."/>
            <person name="Hantraye F."/>
            <person name="Hennequin C."/>
            <person name="Jauniaux N."/>
            <person name="Joyet P."/>
            <person name="Kachouri R."/>
            <person name="Kerrest A."/>
            <person name="Koszul R."/>
            <person name="Lemaire M."/>
            <person name="Lesur I."/>
            <person name="Ma L."/>
            <person name="Muller H."/>
            <person name="Nicaud J.M."/>
            <person name="Nikolski M."/>
            <person name="Oztas S."/>
            <person name="Ozier-Kalogeropoulos O."/>
            <person name="Pellenz S."/>
            <person name="Potier S."/>
            <person name="Richard G.F."/>
            <person name="Straub M.L."/>
            <person name="Suleau A."/>
            <person name="Swennene D."/>
            <person name="Tekaia F."/>
            <person name="Wesolowski-Louvel M."/>
            <person name="Westhof E."/>
            <person name="Wirth B."/>
            <person name="Zeniou-Meyer M."/>
            <person name="Zivanovic I."/>
            <person name="Bolotin-Fukuhara M."/>
            <person name="Thierry A."/>
            <person name="Bouchier C."/>
            <person name="Caudron B."/>
            <person name="Scarpelli C."/>
            <person name="Gaillardin C."/>
            <person name="Weissenbach J."/>
            <person name="Wincker P."/>
            <person name="Souciet J.L."/>
        </authorList>
    </citation>
    <scope>NUCLEOTIDE SEQUENCE [LARGE SCALE GENOMIC DNA]</scope>
    <source>
        <strain evidence="5">ATCC 36239 / CBS 767 / BCRC 21394 / JCM 1990 / NBRC 0083 / IGC 2968</strain>
    </source>
</reference>
<dbReference type="AlphaFoldDB" id="Q6BRY5"/>
<evidence type="ECO:0000313" key="5">
    <source>
        <dbReference type="Proteomes" id="UP000000599"/>
    </source>
</evidence>
<accession>Q6BRY5</accession>
<keyword evidence="2" id="KW-0175">Coiled coil</keyword>
<sequence length="262" mass="29561">MTEPLDSERPNIQLGNVYSNIVELNQIVPSIIENMIDEKIRQAPEWFTSEINNIKTSFTNMDNKLTSLQKEVASLKTDMDGKVASLKTDVASLKTDVASLKTDMDGKVASLKTDVASLKTDMDGKVASLKTDVASLKTDMDGKFTSLEAGLYDNFALVDSTFAKLEYSHLCLFNSFRRMNGYEAVSVPFLNREENQEELPLISSVQDIDGLTKEECQRFLRGYNIEFHPNETIKLKEKLREGVGLMARYDYEYKFATFSTPN</sequence>
<feature type="coiled-coil region" evidence="2">
    <location>
        <begin position="58"/>
        <end position="103"/>
    </location>
</feature>
<dbReference type="GeneID" id="2901562"/>
<comment type="similarity">
    <text evidence="1">Belongs to the UPF0612 family.</text>
</comment>
<dbReference type="Proteomes" id="UP000000599">
    <property type="component" value="Chromosome D"/>
</dbReference>
<dbReference type="OMA" id="WFTSEIN"/>
<evidence type="ECO:0000259" key="3">
    <source>
        <dbReference type="Pfam" id="PF08593"/>
    </source>
</evidence>
<protein>
    <submittedName>
        <fullName evidence="4">DEHA2D12892p</fullName>
    </submittedName>
</protein>
<dbReference type="InterPro" id="IPR013902">
    <property type="entry name" value="Mug135-like_C"/>
</dbReference>
<dbReference type="RefSeq" id="XP_459035.2">
    <property type="nucleotide sequence ID" value="XM_459035.1"/>
</dbReference>
<feature type="domain" description="Mug135-like C-terminal" evidence="3">
    <location>
        <begin position="173"/>
        <end position="245"/>
    </location>
</feature>
<evidence type="ECO:0000313" key="4">
    <source>
        <dbReference type="EMBL" id="CAG87203.2"/>
    </source>
</evidence>
<proteinExistence type="inferred from homology"/>
<dbReference type="InParanoid" id="Q6BRY5"/>
<dbReference type="KEGG" id="dha:DEHA2D12892g"/>
<dbReference type="EMBL" id="CR382136">
    <property type="protein sequence ID" value="CAG87203.2"/>
    <property type="molecule type" value="Genomic_DNA"/>
</dbReference>
<dbReference type="HOGENOM" id="CLU_1061829_0_0_1"/>
<dbReference type="STRING" id="284592.Q6BRY5"/>
<dbReference type="eggNOG" id="ENOG502QQXV">
    <property type="taxonomic scope" value="Eukaryota"/>
</dbReference>
<dbReference type="OrthoDB" id="5422258at2759"/>